<dbReference type="AlphaFoldDB" id="E6U3M4"/>
<keyword evidence="1" id="KW-0472">Membrane</keyword>
<evidence type="ECO:0000256" key="1">
    <source>
        <dbReference type="SAM" id="Phobius"/>
    </source>
</evidence>
<protein>
    <submittedName>
        <fullName evidence="2">Uncharacterized protein</fullName>
    </submittedName>
</protein>
<evidence type="ECO:0000313" key="2">
    <source>
        <dbReference type="EMBL" id="ADU27624.1"/>
    </source>
</evidence>
<sequence length="47" mass="4949">MNRRCQKALGAVFLGVGVLMAFVLPVELTVVLLAVALIVVGVFCSKC</sequence>
<dbReference type="STRING" id="663278.Ethha_2107"/>
<keyword evidence="1" id="KW-1133">Transmembrane helix</keyword>
<accession>E6U3M4</accession>
<dbReference type="HOGENOM" id="CLU_3168176_0_0_9"/>
<keyword evidence="1" id="KW-0812">Transmembrane</keyword>
<name>E6U3M4_ETHHY</name>
<dbReference type="Proteomes" id="UP000001551">
    <property type="component" value="Chromosome"/>
</dbReference>
<feature type="transmembrane region" description="Helical" evidence="1">
    <location>
        <begin position="12"/>
        <end position="43"/>
    </location>
</feature>
<dbReference type="KEGG" id="eha:Ethha_2107"/>
<dbReference type="EMBL" id="CP002400">
    <property type="protein sequence ID" value="ADU27624.1"/>
    <property type="molecule type" value="Genomic_DNA"/>
</dbReference>
<evidence type="ECO:0000313" key="3">
    <source>
        <dbReference type="Proteomes" id="UP000001551"/>
    </source>
</evidence>
<gene>
    <name evidence="2" type="ordered locus">Ethha_2107</name>
</gene>
<dbReference type="RefSeq" id="WP_013485972.1">
    <property type="nucleotide sequence ID" value="NC_014828.1"/>
</dbReference>
<keyword evidence="3" id="KW-1185">Reference proteome</keyword>
<proteinExistence type="predicted"/>
<reference evidence="2 3" key="1">
    <citation type="submission" date="2010-12" db="EMBL/GenBank/DDBJ databases">
        <title>Complete sequence of Ethanoligenens harbinense YUAN-3.</title>
        <authorList>
            <person name="Lucas S."/>
            <person name="Copeland A."/>
            <person name="Lapidus A."/>
            <person name="Cheng J.-F."/>
            <person name="Bruce D."/>
            <person name="Goodwin L."/>
            <person name="Pitluck S."/>
            <person name="Chertkov O."/>
            <person name="Misra M."/>
            <person name="Detter J.C."/>
            <person name="Han C."/>
            <person name="Tapia R."/>
            <person name="Land M."/>
            <person name="Hauser L."/>
            <person name="Jeffries C."/>
            <person name="Kyrpides N."/>
            <person name="Ivanova N."/>
            <person name="Mikhailova N."/>
            <person name="Wang A."/>
            <person name="Mouttaki H."/>
            <person name="He Z."/>
            <person name="Zhou J."/>
            <person name="Hemme C.L."/>
            <person name="Woyke T."/>
        </authorList>
    </citation>
    <scope>NUCLEOTIDE SEQUENCE [LARGE SCALE GENOMIC DNA]</scope>
    <source>
        <strain evidence="3">DSM 18485 / JCM 12961 / CGMCC 1.5033 / YUAN-3</strain>
    </source>
</reference>
<organism evidence="2 3">
    <name type="scientific">Ethanoligenens harbinense (strain DSM 18485 / JCM 12961 / CGMCC 1.5033 / YUAN-3)</name>
    <dbReference type="NCBI Taxonomy" id="663278"/>
    <lineage>
        <taxon>Bacteria</taxon>
        <taxon>Bacillati</taxon>
        <taxon>Bacillota</taxon>
        <taxon>Clostridia</taxon>
        <taxon>Eubacteriales</taxon>
        <taxon>Oscillospiraceae</taxon>
        <taxon>Ethanoligenens</taxon>
    </lineage>
</organism>